<evidence type="ECO:0000256" key="1">
    <source>
        <dbReference type="PROSITE-ProRule" id="PRU00176"/>
    </source>
</evidence>
<dbReference type="OrthoDB" id="2423701at2759"/>
<dbReference type="Pfam" id="PF00076">
    <property type="entry name" value="RRM_1"/>
    <property type="match status" value="1"/>
</dbReference>
<evidence type="ECO:0000313" key="5">
    <source>
        <dbReference type="EMBL" id="NXN14445.1"/>
    </source>
</evidence>
<dbReference type="GO" id="GO:0003723">
    <property type="term" value="F:RNA binding"/>
    <property type="evidence" value="ECO:0007669"/>
    <property type="project" value="UniProtKB-UniRule"/>
</dbReference>
<gene>
    <name evidence="5" type="primary">Ttc31</name>
    <name evidence="5" type="ORF">INDMAC_R04909</name>
</gene>
<feature type="non-terminal residue" evidence="5">
    <location>
        <position position="326"/>
    </location>
</feature>
<dbReference type="InterPro" id="IPR000504">
    <property type="entry name" value="RRM_dom"/>
</dbReference>
<dbReference type="InterPro" id="IPR012677">
    <property type="entry name" value="Nucleotide-bd_a/b_plait_sf"/>
</dbReference>
<evidence type="ECO:0000313" key="6">
    <source>
        <dbReference type="Proteomes" id="UP000557230"/>
    </source>
</evidence>
<dbReference type="SUPFAM" id="SSF48452">
    <property type="entry name" value="TPR-like"/>
    <property type="match status" value="1"/>
</dbReference>
<dbReference type="Proteomes" id="UP000557230">
    <property type="component" value="Unassembled WGS sequence"/>
</dbReference>
<keyword evidence="2" id="KW-0802">TPR repeat</keyword>
<keyword evidence="6" id="KW-1185">Reference proteome</keyword>
<sequence>DELDLSCSFVSKAREKAGVRLPRPSKEKPGRADSTKPGRKVPGKAVSKACPSQLGDGTVSVSSAGRGNEAAQQGRYAEAVQVFTEAMRLNPQEHRLFGNRSYCYEKLQRYEEALRDAQESLRLQPGWPKGFFRKGKALRGLQRYAEAARTFEKLLHQDGANAEVASQLKACHALLLGHAAARNPSSTGNFPTLPRGHPARYSQGWGGWSRGWCLLGVAYRSGRCQGLSHRLAVTLVWFGRDCYPLWVGNITHRISEKVLQRAFGRFGEIRFIRMLPERRCAFVNYTQKKAAEEAYTAMKETELEGSRLVLQLKHPSHATPPPWQHP</sequence>
<reference evidence="5 6" key="1">
    <citation type="submission" date="2019-09" db="EMBL/GenBank/DDBJ databases">
        <title>Bird 10,000 Genomes (B10K) Project - Family phase.</title>
        <authorList>
            <person name="Zhang G."/>
        </authorList>
    </citation>
    <scope>NUCLEOTIDE SEQUENCE [LARGE SCALE GENOMIC DNA]</scope>
    <source>
        <strain evidence="5">B10K-DU-001-78</strain>
        <tissue evidence="5">Muscle</tissue>
    </source>
</reference>
<dbReference type="PANTHER" id="PTHR47678:SF1">
    <property type="entry name" value="TETRATRICOPEPTIDE REPEAT PROTEIN 31"/>
    <property type="match status" value="1"/>
</dbReference>
<dbReference type="AlphaFoldDB" id="A0A7L1GL33"/>
<organism evidence="5 6">
    <name type="scientific">Indicator maculatus</name>
    <name type="common">spotted honeyguide</name>
    <dbReference type="NCBI Taxonomy" id="545262"/>
    <lineage>
        <taxon>Eukaryota</taxon>
        <taxon>Metazoa</taxon>
        <taxon>Chordata</taxon>
        <taxon>Craniata</taxon>
        <taxon>Vertebrata</taxon>
        <taxon>Euteleostomi</taxon>
        <taxon>Archelosauria</taxon>
        <taxon>Archosauria</taxon>
        <taxon>Dinosauria</taxon>
        <taxon>Saurischia</taxon>
        <taxon>Theropoda</taxon>
        <taxon>Coelurosauria</taxon>
        <taxon>Aves</taxon>
        <taxon>Neognathae</taxon>
        <taxon>Neoaves</taxon>
        <taxon>Telluraves</taxon>
        <taxon>Coraciimorphae</taxon>
        <taxon>Piciformes</taxon>
        <taxon>Indicatoridae</taxon>
        <taxon>Indicator</taxon>
    </lineage>
</organism>
<dbReference type="PROSITE" id="PS50005">
    <property type="entry name" value="TPR"/>
    <property type="match status" value="1"/>
</dbReference>
<feature type="compositionally biased region" description="Basic and acidic residues" evidence="3">
    <location>
        <begin position="16"/>
        <end position="36"/>
    </location>
</feature>
<feature type="domain" description="RRM" evidence="4">
    <location>
        <begin position="243"/>
        <end position="315"/>
    </location>
</feature>
<dbReference type="Gene3D" id="3.30.70.330">
    <property type="match status" value="1"/>
</dbReference>
<dbReference type="InterPro" id="IPR011990">
    <property type="entry name" value="TPR-like_helical_dom_sf"/>
</dbReference>
<dbReference type="SUPFAM" id="SSF54928">
    <property type="entry name" value="RNA-binding domain, RBD"/>
    <property type="match status" value="1"/>
</dbReference>
<dbReference type="EMBL" id="VXBD01009548">
    <property type="protein sequence ID" value="NXN14445.1"/>
    <property type="molecule type" value="Genomic_DNA"/>
</dbReference>
<feature type="region of interest" description="Disordered" evidence="3">
    <location>
        <begin position="16"/>
        <end position="66"/>
    </location>
</feature>
<feature type="non-terminal residue" evidence="5">
    <location>
        <position position="1"/>
    </location>
</feature>
<comment type="caution">
    <text evidence="5">The sequence shown here is derived from an EMBL/GenBank/DDBJ whole genome shotgun (WGS) entry which is preliminary data.</text>
</comment>
<protein>
    <submittedName>
        <fullName evidence="5">TTC31 protein</fullName>
    </submittedName>
</protein>
<proteinExistence type="predicted"/>
<name>A0A7L1GL33_9PICI</name>
<dbReference type="InterPro" id="IPR019734">
    <property type="entry name" value="TPR_rpt"/>
</dbReference>
<evidence type="ECO:0000256" key="2">
    <source>
        <dbReference type="PROSITE-ProRule" id="PRU00339"/>
    </source>
</evidence>
<dbReference type="SMART" id="SM00360">
    <property type="entry name" value="RRM"/>
    <property type="match status" value="1"/>
</dbReference>
<dbReference type="PROSITE" id="PS50102">
    <property type="entry name" value="RRM"/>
    <property type="match status" value="1"/>
</dbReference>
<evidence type="ECO:0000259" key="4">
    <source>
        <dbReference type="PROSITE" id="PS50102"/>
    </source>
</evidence>
<dbReference type="Pfam" id="PF13432">
    <property type="entry name" value="TPR_16"/>
    <property type="match status" value="1"/>
</dbReference>
<accession>A0A7L1GL33</accession>
<dbReference type="PANTHER" id="PTHR47678">
    <property type="entry name" value="TETRATRICOPEPTIDE REPEAT PROTEIN 31"/>
    <property type="match status" value="1"/>
</dbReference>
<dbReference type="InterPro" id="IPR035979">
    <property type="entry name" value="RBD_domain_sf"/>
</dbReference>
<dbReference type="Gene3D" id="1.25.40.10">
    <property type="entry name" value="Tetratricopeptide repeat domain"/>
    <property type="match status" value="1"/>
</dbReference>
<keyword evidence="1" id="KW-0694">RNA-binding</keyword>
<evidence type="ECO:0000256" key="3">
    <source>
        <dbReference type="SAM" id="MobiDB-lite"/>
    </source>
</evidence>
<dbReference type="SMART" id="SM00028">
    <property type="entry name" value="TPR"/>
    <property type="match status" value="3"/>
</dbReference>
<feature type="repeat" description="TPR" evidence="2">
    <location>
        <begin position="60"/>
        <end position="93"/>
    </location>
</feature>